<dbReference type="Proteomes" id="UP001183610">
    <property type="component" value="Unassembled WGS sequence"/>
</dbReference>
<dbReference type="PROSITE" id="PS00622">
    <property type="entry name" value="HTH_LUXR_1"/>
    <property type="match status" value="1"/>
</dbReference>
<dbReference type="PROSITE" id="PS50110">
    <property type="entry name" value="RESPONSE_REGULATORY"/>
    <property type="match status" value="1"/>
</dbReference>
<dbReference type="PANTHER" id="PTHR43214:SF24">
    <property type="entry name" value="TRANSCRIPTIONAL REGULATORY PROTEIN NARL-RELATED"/>
    <property type="match status" value="1"/>
</dbReference>
<dbReference type="PROSITE" id="PS50043">
    <property type="entry name" value="HTH_LUXR_2"/>
    <property type="match status" value="1"/>
</dbReference>
<organism evidence="8 9">
    <name type="scientific">Streptomyces evansiae</name>
    <dbReference type="NCBI Taxonomy" id="3075535"/>
    <lineage>
        <taxon>Bacteria</taxon>
        <taxon>Bacillati</taxon>
        <taxon>Actinomycetota</taxon>
        <taxon>Actinomycetes</taxon>
        <taxon>Kitasatosporales</taxon>
        <taxon>Streptomycetaceae</taxon>
        <taxon>Streptomyces</taxon>
    </lineage>
</organism>
<proteinExistence type="predicted"/>
<dbReference type="Pfam" id="PF00196">
    <property type="entry name" value="GerE"/>
    <property type="match status" value="1"/>
</dbReference>
<evidence type="ECO:0000256" key="5">
    <source>
        <dbReference type="PROSITE-ProRule" id="PRU00169"/>
    </source>
</evidence>
<evidence type="ECO:0000256" key="1">
    <source>
        <dbReference type="ARBA" id="ARBA00022553"/>
    </source>
</evidence>
<dbReference type="CDD" id="cd17535">
    <property type="entry name" value="REC_NarL-like"/>
    <property type="match status" value="1"/>
</dbReference>
<dbReference type="RefSeq" id="WP_010275147.1">
    <property type="nucleotide sequence ID" value="NZ_JAVRET010000012.1"/>
</dbReference>
<keyword evidence="4" id="KW-0804">Transcription</keyword>
<evidence type="ECO:0000256" key="3">
    <source>
        <dbReference type="ARBA" id="ARBA00023125"/>
    </source>
</evidence>
<evidence type="ECO:0000259" key="7">
    <source>
        <dbReference type="PROSITE" id="PS50110"/>
    </source>
</evidence>
<protein>
    <submittedName>
        <fullName evidence="8">Response regulator transcription factor</fullName>
    </submittedName>
</protein>
<comment type="caution">
    <text evidence="8">The sequence shown here is derived from an EMBL/GenBank/DDBJ whole genome shotgun (WGS) entry which is preliminary data.</text>
</comment>
<dbReference type="SUPFAM" id="SSF52172">
    <property type="entry name" value="CheY-like"/>
    <property type="match status" value="1"/>
</dbReference>
<dbReference type="InterPro" id="IPR000792">
    <property type="entry name" value="Tscrpt_reg_LuxR_C"/>
</dbReference>
<keyword evidence="9" id="KW-1185">Reference proteome</keyword>
<dbReference type="Gene3D" id="3.40.50.2300">
    <property type="match status" value="1"/>
</dbReference>
<evidence type="ECO:0000313" key="9">
    <source>
        <dbReference type="Proteomes" id="UP001183610"/>
    </source>
</evidence>
<feature type="domain" description="Response regulatory" evidence="7">
    <location>
        <begin position="14"/>
        <end position="130"/>
    </location>
</feature>
<keyword evidence="3" id="KW-0238">DNA-binding</keyword>
<dbReference type="InterPro" id="IPR011006">
    <property type="entry name" value="CheY-like_superfamily"/>
</dbReference>
<evidence type="ECO:0000256" key="4">
    <source>
        <dbReference type="ARBA" id="ARBA00023163"/>
    </source>
</evidence>
<reference evidence="9" key="1">
    <citation type="submission" date="2023-07" db="EMBL/GenBank/DDBJ databases">
        <title>30 novel species of actinomycetes from the DSMZ collection.</title>
        <authorList>
            <person name="Nouioui I."/>
        </authorList>
    </citation>
    <scope>NUCLEOTIDE SEQUENCE [LARGE SCALE GENOMIC DNA]</scope>
    <source>
        <strain evidence="9">DSM 41979</strain>
    </source>
</reference>
<evidence type="ECO:0000256" key="2">
    <source>
        <dbReference type="ARBA" id="ARBA00023015"/>
    </source>
</evidence>
<dbReference type="SMART" id="SM00421">
    <property type="entry name" value="HTH_LUXR"/>
    <property type="match status" value="1"/>
</dbReference>
<evidence type="ECO:0000259" key="6">
    <source>
        <dbReference type="PROSITE" id="PS50043"/>
    </source>
</evidence>
<dbReference type="SMART" id="SM00448">
    <property type="entry name" value="REC"/>
    <property type="match status" value="1"/>
</dbReference>
<sequence length="229" mass="23924">MPRDSVLRAPAPLTLLIADDHPVVRDGLRGMFAADAGFRVVGEAAGGREAVDRTLALDPDVVLMDLRMPEGGGVAAIAALRARGARARVLVLTTYDSDTDTLPAIEAGATGYLLKDAPREELFAAVRATADGRSVLAPAVASRLVTSLRAPGADETPPRTPLSAREREVLALVARGTSNREIARALFLSEATVKTHLTHLYAKLGVTDRAAAVATGYERGILGTGRAGV</sequence>
<dbReference type="PANTHER" id="PTHR43214">
    <property type="entry name" value="TWO-COMPONENT RESPONSE REGULATOR"/>
    <property type="match status" value="1"/>
</dbReference>
<dbReference type="InterPro" id="IPR039420">
    <property type="entry name" value="WalR-like"/>
</dbReference>
<dbReference type="CDD" id="cd06170">
    <property type="entry name" value="LuxR_C_like"/>
    <property type="match status" value="1"/>
</dbReference>
<dbReference type="Pfam" id="PF00072">
    <property type="entry name" value="Response_reg"/>
    <property type="match status" value="1"/>
</dbReference>
<dbReference type="PRINTS" id="PR00038">
    <property type="entry name" value="HTHLUXR"/>
</dbReference>
<dbReference type="InterPro" id="IPR058245">
    <property type="entry name" value="NreC/VraR/RcsB-like_REC"/>
</dbReference>
<keyword evidence="1 5" id="KW-0597">Phosphoprotein</keyword>
<evidence type="ECO:0000313" key="8">
    <source>
        <dbReference type="EMBL" id="MDT0408916.1"/>
    </source>
</evidence>
<dbReference type="EMBL" id="JAVRET010000012">
    <property type="protein sequence ID" value="MDT0408916.1"/>
    <property type="molecule type" value="Genomic_DNA"/>
</dbReference>
<dbReference type="InterPro" id="IPR001789">
    <property type="entry name" value="Sig_transdc_resp-reg_receiver"/>
</dbReference>
<feature type="domain" description="HTH luxR-type" evidence="6">
    <location>
        <begin position="155"/>
        <end position="220"/>
    </location>
</feature>
<name>A0ABU2QY54_9ACTN</name>
<keyword evidence="2" id="KW-0805">Transcription regulation</keyword>
<gene>
    <name evidence="8" type="ORF">RM698_07580</name>
</gene>
<accession>A0ABU2QY54</accession>
<feature type="modified residue" description="4-aspartylphosphate" evidence="5">
    <location>
        <position position="65"/>
    </location>
</feature>